<protein>
    <recommendedName>
        <fullName evidence="3">Glycoside hydrolase</fullName>
    </recommendedName>
</protein>
<dbReference type="InterPro" id="IPR053161">
    <property type="entry name" value="Ulvan_degrading_GH"/>
</dbReference>
<comment type="caution">
    <text evidence="1">The sequence shown here is derived from an EMBL/GenBank/DDBJ whole genome shotgun (WGS) entry which is preliminary data.</text>
</comment>
<gene>
    <name evidence="1" type="ORF">H9932_05505</name>
</gene>
<dbReference type="PANTHER" id="PTHR36848:SF2">
    <property type="entry name" value="SECRETED PROTEIN"/>
    <property type="match status" value="1"/>
</dbReference>
<dbReference type="EMBL" id="DWWC01000103">
    <property type="protein sequence ID" value="HJC69118.1"/>
    <property type="molecule type" value="Genomic_DNA"/>
</dbReference>
<dbReference type="InterPro" id="IPR029062">
    <property type="entry name" value="Class_I_gatase-like"/>
</dbReference>
<dbReference type="Gene3D" id="3.40.50.880">
    <property type="match status" value="1"/>
</dbReference>
<dbReference type="Proteomes" id="UP000823854">
    <property type="component" value="Unassembled WGS sequence"/>
</dbReference>
<dbReference type="PANTHER" id="PTHR36848">
    <property type="entry name" value="DNA-BINDING PROTEIN (PUTATIVE SECRETED PROTEIN)-RELATED"/>
    <property type="match status" value="1"/>
</dbReference>
<evidence type="ECO:0000313" key="1">
    <source>
        <dbReference type="EMBL" id="HJC69118.1"/>
    </source>
</evidence>
<name>A0A9D2THL1_9MICO</name>
<proteinExistence type="predicted"/>
<evidence type="ECO:0008006" key="3">
    <source>
        <dbReference type="Google" id="ProtNLM"/>
    </source>
</evidence>
<reference evidence="1" key="1">
    <citation type="journal article" date="2021" name="PeerJ">
        <title>Extensive microbial diversity within the chicken gut microbiome revealed by metagenomics and culture.</title>
        <authorList>
            <person name="Gilroy R."/>
            <person name="Ravi A."/>
            <person name="Getino M."/>
            <person name="Pursley I."/>
            <person name="Horton D.L."/>
            <person name="Alikhan N.F."/>
            <person name="Baker D."/>
            <person name="Gharbi K."/>
            <person name="Hall N."/>
            <person name="Watson M."/>
            <person name="Adriaenssens E.M."/>
            <person name="Foster-Nyarko E."/>
            <person name="Jarju S."/>
            <person name="Secka A."/>
            <person name="Antonio M."/>
            <person name="Oren A."/>
            <person name="Chaudhuri R.R."/>
            <person name="La Ragione R."/>
            <person name="Hildebrand F."/>
            <person name="Pallen M.J."/>
        </authorList>
    </citation>
    <scope>NUCLEOTIDE SEQUENCE</scope>
    <source>
        <strain evidence="1">CHK130-7132</strain>
    </source>
</reference>
<organism evidence="1 2">
    <name type="scientific">Candidatus Brachybacterium intestinipullorum</name>
    <dbReference type="NCBI Taxonomy" id="2838512"/>
    <lineage>
        <taxon>Bacteria</taxon>
        <taxon>Bacillati</taxon>
        <taxon>Actinomycetota</taxon>
        <taxon>Actinomycetes</taxon>
        <taxon>Micrococcales</taxon>
        <taxon>Dermabacteraceae</taxon>
        <taxon>Brachybacterium</taxon>
    </lineage>
</organism>
<accession>A0A9D2THL1</accession>
<evidence type="ECO:0000313" key="2">
    <source>
        <dbReference type="Proteomes" id="UP000823854"/>
    </source>
</evidence>
<dbReference type="AlphaFoldDB" id="A0A9D2THL1"/>
<dbReference type="Pfam" id="PF17132">
    <property type="entry name" value="Glyco_hydro_106"/>
    <property type="match status" value="1"/>
</dbReference>
<reference evidence="1" key="2">
    <citation type="submission" date="2021-04" db="EMBL/GenBank/DDBJ databases">
        <authorList>
            <person name="Gilroy R."/>
        </authorList>
    </citation>
    <scope>NUCLEOTIDE SEQUENCE</scope>
    <source>
        <strain evidence="1">CHK130-7132</strain>
    </source>
</reference>
<sequence length="888" mass="94545">MSTHTVQQVLDALADPDPAARPMMRWWWFGPDLDRGEIDRELAAMAAAGLGGAEVALVYPLREGAPEYLSGEVLGHLRHAAERARELGLRLDVTLGSGWSYGGAHIGDEHAARRLHWERRDMGPEPLELELRPSWPGDELVTVHLGEGLPPSGWQRLHLEDGRLRIPAGRGPRTVLIAWSRTTGQQVKRAAAGAEGPVVDHLDADAVRHHLDVVGGAVLEAVPAALLGSVFSDSLEVYRAGWTPRLPERFAALHSYELRDVLHLLEVDAPGAEQVREDYGRTLSVLVEEGFVATCRQWAEEHGVRFRLQGYGEPPITLAAQRGAHLIEGEGAGWTALTQSRWASSAAHHDRRDVVSSEVWTWVHSPSFRATPLDLLAEAHEHLLLGITHFVGHGWPYTAPDVEGLGWTFYAAGALDDRNAWWPAMPELTARLARLCAALRLGEPGADVALYLPYADVRAAQGGGHDLWRACRAHVGEALPAAIRRAGYDLDLVDDDILETLDPAAYPLVVLPRVTRLPAAAAAWLDRVRAAGGTVLAVESPAYPAGIAVSMPETLVDAGRLVDHATLSMAGALPTAHDGDATSAAGGAAGPAASDGGGANPLAAALDAVALPPMLLEGDRGQVGVVCRRLVDGELFLLVNTGPTPLELSLAPRRPRAGLSVHDPATGARQELDPAGGSLALAPYESRLLLAHDEALADLHDAAPPRTVARPLDGPWSVAREGEEPRPVTLPHLLVGTEAADLRPLVLETTVTLDEREAAGPLLLDLGEGTPHEELGAGSGYRALLDAPVREVAIVEIDGHRAGMLWSPPYRLDLTGRISAGTSRLTLRVLGTTAPAAAAPENAMPAARDVAVAHATYGERFQPQELDLLLDGVATGLAAVPVLHLPAR</sequence>